<dbReference type="AlphaFoldDB" id="A0A516RLN5"/>
<dbReference type="Proteomes" id="UP000316806">
    <property type="component" value="Chromosome"/>
</dbReference>
<evidence type="ECO:0000313" key="3">
    <source>
        <dbReference type="Proteomes" id="UP000316806"/>
    </source>
</evidence>
<dbReference type="EMBL" id="CP040916">
    <property type="protein sequence ID" value="QDQ16563.1"/>
    <property type="molecule type" value="Genomic_DNA"/>
</dbReference>
<keyword evidence="1" id="KW-0732">Signal</keyword>
<evidence type="ECO:0008006" key="4">
    <source>
        <dbReference type="Google" id="ProtNLM"/>
    </source>
</evidence>
<dbReference type="PROSITE" id="PS51257">
    <property type="entry name" value="PROKAR_LIPOPROTEIN"/>
    <property type="match status" value="1"/>
</dbReference>
<organism evidence="2 3">
    <name type="scientific">Streptomyces spectabilis</name>
    <dbReference type="NCBI Taxonomy" id="68270"/>
    <lineage>
        <taxon>Bacteria</taxon>
        <taxon>Bacillati</taxon>
        <taxon>Actinomycetota</taxon>
        <taxon>Actinomycetes</taxon>
        <taxon>Kitasatosporales</taxon>
        <taxon>Streptomycetaceae</taxon>
        <taxon>Streptomyces</taxon>
    </lineage>
</organism>
<evidence type="ECO:0000313" key="2">
    <source>
        <dbReference type="EMBL" id="QDQ16563.1"/>
    </source>
</evidence>
<feature type="chain" id="PRO_5038886404" description="Lipoprotein" evidence="1">
    <location>
        <begin position="25"/>
        <end position="253"/>
    </location>
</feature>
<sequence>MRPAPRFRRSALVGAVCVGLVVGGAGLTACGGGGEDPDQGTNGVGKLSAARIQSKARQAAEAAPAVRLSGSVVTKGHTYKLDMRLTANGGTGTVTSKGQRFELLRVGENLFLKADSAFWAHEGEGSGSAGADSSAAAKLDGKYVKVPQGDPAYRRLSGFTDKDVLLDGTLALHGTLAKGERGGSGSKRYIRISGDEGAGGTLEVSLDGKPYPLTLRRGGDAGTLRLSEWNQAVPLKEPGLNETVDYGKQLPTS</sequence>
<name>A0A516RLN5_STRST</name>
<evidence type="ECO:0000256" key="1">
    <source>
        <dbReference type="SAM" id="SignalP"/>
    </source>
</evidence>
<feature type="signal peptide" evidence="1">
    <location>
        <begin position="1"/>
        <end position="24"/>
    </location>
</feature>
<gene>
    <name evidence="2" type="ORF">FH965_25635</name>
</gene>
<proteinExistence type="predicted"/>
<dbReference type="RefSeq" id="WP_144323747.1">
    <property type="nucleotide sequence ID" value="NZ_CP040916.1"/>
</dbReference>
<reference evidence="2 3" key="1">
    <citation type="journal article" date="2019" name="J. Ind. Microbiol. Biotechnol.">
        <title>The complete genomic sequence of Streptomyces spectabilis NRRL-2792 and identification of secondary metabolite biosynthetic gene clusters.</title>
        <authorList>
            <person name="Sinha A."/>
            <person name="Phillips-Salemka S."/>
            <person name="Niraula T.A."/>
            <person name="Short K.A."/>
            <person name="Niraula N.P."/>
        </authorList>
    </citation>
    <scope>NUCLEOTIDE SEQUENCE [LARGE SCALE GENOMIC DNA]</scope>
    <source>
        <strain evidence="2 3">NRRL 2792</strain>
    </source>
</reference>
<accession>A0A516RLN5</accession>
<protein>
    <recommendedName>
        <fullName evidence="4">Lipoprotein</fullName>
    </recommendedName>
</protein>